<dbReference type="GO" id="GO:0000036">
    <property type="term" value="F:acyl carrier activity"/>
    <property type="evidence" value="ECO:0007669"/>
    <property type="project" value="TreeGrafter"/>
</dbReference>
<accession>A0A9D1JG82</accession>
<dbReference type="PANTHER" id="PTHR31727:SF6">
    <property type="entry name" value="OLEOYL-ACYL CARRIER PROTEIN THIOESTERASE 1, CHLOROPLASTIC"/>
    <property type="match status" value="1"/>
</dbReference>
<protein>
    <submittedName>
        <fullName evidence="10">Acyl-[acyl-carrier-protein] thioesterase</fullName>
    </submittedName>
</protein>
<keyword evidence="4" id="KW-0276">Fatty acid metabolism</keyword>
<dbReference type="InterPro" id="IPR029069">
    <property type="entry name" value="HotDog_dom_sf"/>
</dbReference>
<sequence>MIYEFQSRVRYSEIGEDRRLTLDSILNYFQDCTTFHSEVVGLGMERLEEKRRIWMLSSWQICVGRYPEMGEELRIQTWPYEFKGFYGSRNFALLSSEGEKLAWANSLWVYADRDTGKPVRVDQEEAAAYVLEPKMDMDYAPRKIAVPAEGRSMESFEVKKHHLDTNHHVNNGQYIRMAGEYLPENFYIKQMRAEYKSQARLGDVICPAVYEQEGRWVITLSDQEGKPYCIAEFS</sequence>
<dbReference type="GO" id="GO:0016297">
    <property type="term" value="F:fatty acyl-[ACP] hydrolase activity"/>
    <property type="evidence" value="ECO:0007669"/>
    <property type="project" value="InterPro"/>
</dbReference>
<reference evidence="10" key="2">
    <citation type="journal article" date="2021" name="PeerJ">
        <title>Extensive microbial diversity within the chicken gut microbiome revealed by metagenomics and culture.</title>
        <authorList>
            <person name="Gilroy R."/>
            <person name="Ravi A."/>
            <person name="Getino M."/>
            <person name="Pursley I."/>
            <person name="Horton D.L."/>
            <person name="Alikhan N.F."/>
            <person name="Baker D."/>
            <person name="Gharbi K."/>
            <person name="Hall N."/>
            <person name="Watson M."/>
            <person name="Adriaenssens E.M."/>
            <person name="Foster-Nyarko E."/>
            <person name="Jarju S."/>
            <person name="Secka A."/>
            <person name="Antonio M."/>
            <person name="Oren A."/>
            <person name="Chaudhuri R.R."/>
            <person name="La Ragione R."/>
            <person name="Hildebrand F."/>
            <person name="Pallen M.J."/>
        </authorList>
    </citation>
    <scope>NUCLEOTIDE SEQUENCE</scope>
    <source>
        <strain evidence="10">ChiSxjej1B13-7041</strain>
    </source>
</reference>
<dbReference type="Proteomes" id="UP000886841">
    <property type="component" value="Unassembled WGS sequence"/>
</dbReference>
<feature type="domain" description="Acyl-ACP thioesterase-like C-terminal" evidence="9">
    <location>
        <begin position="151"/>
        <end position="206"/>
    </location>
</feature>
<dbReference type="InterPro" id="IPR049427">
    <property type="entry name" value="Acyl-ACP_TE_C"/>
</dbReference>
<dbReference type="PANTHER" id="PTHR31727">
    <property type="entry name" value="OLEOYL-ACYL CARRIER PROTEIN THIOESTERASE 1, CHLOROPLASTIC"/>
    <property type="match status" value="1"/>
</dbReference>
<gene>
    <name evidence="10" type="ORF">IAB98_09905</name>
</gene>
<name>A0A9D1JG82_9FIRM</name>
<dbReference type="EMBL" id="DVHU01000089">
    <property type="protein sequence ID" value="HIR93718.1"/>
    <property type="molecule type" value="Genomic_DNA"/>
</dbReference>
<comment type="similarity">
    <text evidence="1">Belongs to the acyl-ACP thioesterase family.</text>
</comment>
<evidence type="ECO:0000256" key="6">
    <source>
        <dbReference type="ARBA" id="ARBA00023098"/>
    </source>
</evidence>
<feature type="domain" description="Acyl-ACP thioesterase N-terminal hotdog" evidence="8">
    <location>
        <begin position="6"/>
        <end position="128"/>
    </location>
</feature>
<evidence type="ECO:0000256" key="1">
    <source>
        <dbReference type="ARBA" id="ARBA00006500"/>
    </source>
</evidence>
<evidence type="ECO:0000256" key="2">
    <source>
        <dbReference type="ARBA" id="ARBA00022516"/>
    </source>
</evidence>
<keyword evidence="5" id="KW-0809">Transit peptide</keyword>
<evidence type="ECO:0000256" key="5">
    <source>
        <dbReference type="ARBA" id="ARBA00022946"/>
    </source>
</evidence>
<keyword evidence="3" id="KW-0378">Hydrolase</keyword>
<proteinExistence type="inferred from homology"/>
<evidence type="ECO:0000256" key="4">
    <source>
        <dbReference type="ARBA" id="ARBA00022832"/>
    </source>
</evidence>
<evidence type="ECO:0000256" key="7">
    <source>
        <dbReference type="ARBA" id="ARBA00023160"/>
    </source>
</evidence>
<dbReference type="AlphaFoldDB" id="A0A9D1JG82"/>
<dbReference type="SUPFAM" id="SSF54637">
    <property type="entry name" value="Thioesterase/thiol ester dehydrase-isomerase"/>
    <property type="match status" value="2"/>
</dbReference>
<keyword evidence="7" id="KW-0275">Fatty acid biosynthesis</keyword>
<dbReference type="Gene3D" id="3.10.129.10">
    <property type="entry name" value="Hotdog Thioesterase"/>
    <property type="match status" value="1"/>
</dbReference>
<evidence type="ECO:0000259" key="8">
    <source>
        <dbReference type="Pfam" id="PF01643"/>
    </source>
</evidence>
<comment type="caution">
    <text evidence="10">The sequence shown here is derived from an EMBL/GenBank/DDBJ whole genome shotgun (WGS) entry which is preliminary data.</text>
</comment>
<dbReference type="InterPro" id="IPR002864">
    <property type="entry name" value="Acyl-ACP_thioesterase_NHD"/>
</dbReference>
<dbReference type="InterPro" id="IPR045023">
    <property type="entry name" value="FATA/B"/>
</dbReference>
<organism evidence="10 11">
    <name type="scientific">Candidatus Egerieimonas intestinavium</name>
    <dbReference type="NCBI Taxonomy" id="2840777"/>
    <lineage>
        <taxon>Bacteria</taxon>
        <taxon>Bacillati</taxon>
        <taxon>Bacillota</taxon>
        <taxon>Clostridia</taxon>
        <taxon>Lachnospirales</taxon>
        <taxon>Lachnospiraceae</taxon>
        <taxon>Lachnospiraceae incertae sedis</taxon>
        <taxon>Candidatus Egerieimonas</taxon>
    </lineage>
</organism>
<evidence type="ECO:0000256" key="3">
    <source>
        <dbReference type="ARBA" id="ARBA00022801"/>
    </source>
</evidence>
<evidence type="ECO:0000313" key="10">
    <source>
        <dbReference type="EMBL" id="HIR93718.1"/>
    </source>
</evidence>
<dbReference type="CDD" id="cd00586">
    <property type="entry name" value="4HBT"/>
    <property type="match status" value="1"/>
</dbReference>
<dbReference type="Pfam" id="PF20791">
    <property type="entry name" value="Acyl-ACP_TE_C"/>
    <property type="match status" value="1"/>
</dbReference>
<evidence type="ECO:0000259" key="9">
    <source>
        <dbReference type="Pfam" id="PF20791"/>
    </source>
</evidence>
<dbReference type="Pfam" id="PF01643">
    <property type="entry name" value="Acyl-ACP_TE"/>
    <property type="match status" value="1"/>
</dbReference>
<keyword evidence="6" id="KW-0443">Lipid metabolism</keyword>
<reference evidence="10" key="1">
    <citation type="submission" date="2020-10" db="EMBL/GenBank/DDBJ databases">
        <authorList>
            <person name="Gilroy R."/>
        </authorList>
    </citation>
    <scope>NUCLEOTIDE SEQUENCE</scope>
    <source>
        <strain evidence="10">ChiSxjej1B13-7041</strain>
    </source>
</reference>
<evidence type="ECO:0000313" key="11">
    <source>
        <dbReference type="Proteomes" id="UP000886841"/>
    </source>
</evidence>
<keyword evidence="2" id="KW-0444">Lipid biosynthesis</keyword>